<name>A0ABT4KXG4_9SPHI</name>
<sequence>MRFYFFILLSICWAPAFCQEKNFMLYNPAPVARMDELVILRKKDLINKIKGLDDKKYVAIKDVNKQLQSLQFDDLDKDGSWDEVIFLHSFKANEKAVFSISIRDEKPKKGLRRAHVRQRRKNADDTFGPNIPNDAIPAGQLNTNFSKVKLPPFLTEGPAWENDMVGFRLYFDIRNGKDIWGKTTKAMMMDTVGVNPAVIYHNKASWGMDIYKVGSSLSAGALALSLKLPDGKDSLIRLGGVNMGKVIYEQVADGPLRAIFRMHYPEWNFAKGYGPISLTEEISIWGGQYYYQSRIVAENMPENANLVTGFANLYGLQASEMNGKHARALYSYGLQSENKDNLGLAIIVPDQLVKAFKQTTSSEKDIKDSYLVYFQSKKQKIEPTFRFYACWQASDYRFSDSAKFNLFLNEQLKLADQPLNLSWK</sequence>
<dbReference type="RefSeq" id="WP_269414368.1">
    <property type="nucleotide sequence ID" value="NZ_JAPWGL010000001.1"/>
</dbReference>
<accession>A0ABT4KXG4</accession>
<reference evidence="1" key="1">
    <citation type="submission" date="2022-12" db="EMBL/GenBank/DDBJ databases">
        <title>Genome sequence of SJ11.</title>
        <authorList>
            <person name="Woo H."/>
        </authorList>
    </citation>
    <scope>NUCLEOTIDE SEQUENCE</scope>
    <source>
        <strain evidence="1">SJ11</strain>
    </source>
</reference>
<protein>
    <submittedName>
        <fullName evidence="1">DUF4861 domain-containing protein</fullName>
    </submittedName>
</protein>
<dbReference type="Pfam" id="PF16153">
    <property type="entry name" value="DUF4861"/>
    <property type="match status" value="1"/>
</dbReference>
<comment type="caution">
    <text evidence="1">The sequence shown here is derived from an EMBL/GenBank/DDBJ whole genome shotgun (WGS) entry which is preliminary data.</text>
</comment>
<organism evidence="1 2">
    <name type="scientific">Pedobacter rhodius</name>
    <dbReference type="NCBI Taxonomy" id="3004098"/>
    <lineage>
        <taxon>Bacteria</taxon>
        <taxon>Pseudomonadati</taxon>
        <taxon>Bacteroidota</taxon>
        <taxon>Sphingobacteriia</taxon>
        <taxon>Sphingobacteriales</taxon>
        <taxon>Sphingobacteriaceae</taxon>
        <taxon>Pedobacter</taxon>
    </lineage>
</organism>
<evidence type="ECO:0000313" key="1">
    <source>
        <dbReference type="EMBL" id="MCZ4222568.1"/>
    </source>
</evidence>
<evidence type="ECO:0000313" key="2">
    <source>
        <dbReference type="Proteomes" id="UP001144341"/>
    </source>
</evidence>
<proteinExistence type="predicted"/>
<keyword evidence="2" id="KW-1185">Reference proteome</keyword>
<dbReference type="InterPro" id="IPR032342">
    <property type="entry name" value="DUF4861"/>
</dbReference>
<dbReference type="EMBL" id="JAPWGL010000001">
    <property type="protein sequence ID" value="MCZ4222568.1"/>
    <property type="molecule type" value="Genomic_DNA"/>
</dbReference>
<gene>
    <name evidence="1" type="ORF">O0931_04590</name>
</gene>
<dbReference type="Proteomes" id="UP001144341">
    <property type="component" value="Unassembled WGS sequence"/>
</dbReference>